<dbReference type="EMBL" id="MT141470">
    <property type="protein sequence ID" value="QJA62402.1"/>
    <property type="molecule type" value="Genomic_DNA"/>
</dbReference>
<accession>A0A6M3KK59</accession>
<dbReference type="GO" id="GO:0030246">
    <property type="term" value="F:carbohydrate binding"/>
    <property type="evidence" value="ECO:0007669"/>
    <property type="project" value="UniProtKB-KW"/>
</dbReference>
<sequence>MRSPSSAVQSIIDAEYKDAQWLITVTTLAAATTRWSSAAISYDGENWDAKVIKDSFAGIELSRSRNEFGIQAPNQFNFEITDSGNVLTASDYEGATVQVDLIVSDGSTDSNGLIYDIALSWKMRCRRCYSTYQRLTFVCEDFLQEYLKGDYPDTSLVSALSESAKGDPDDNLCVPIPFGDAYIPLRSAYITGDARYYVLGTSSGVTYSISEITCPRDLGFTAIWTAADGYAFTQATKTLGGASMRVFSPIIADADLDGDADAAGFWQPGEYILDPRVRFTRSDTATMTGPEDIFDFVLQGIGIPSADIDNGSNGSFSSAGVTYAGWGLEWNGGLYYREQKQAILARMCTMCHSVLDITDKIELRPLSATSVMTIDKSCVRRDQFSVEPILEIGSDSAYIAIPVSDSSGTRPQDELKKILVSALDAGTTSNTASETLEMPWVQDTQHAQALGTLYFQRKFRGAQRIRFLGHSKCMVLQPDDVITIDHVDYGGTYDVLVDKIKINRDLSVEIEAIRFIEALLDWDDLAPSATSWADDTTTGMYQTVISGPDGTVTSGGLNNIIRGRIRLVSGDYEIHFDPTDPAIKFYDLSTGTILRAAIGKVESGIYGIAFYDILGQETIVIDATRKVIKEMEYEIYNAGIIRTNTDIQNNGGWAVGPTQQIAYNSSGDKRFQVVFSGTDQGDFYFGGYDDGLCGLKGDMSAGQAWFRGDLAIESLPGFPRANNCYLDVPFTEMAGTVAHDEGRVRKTGTLYNSPAWTSGGPLGYYLTFAGASSQYVDFGINANWDYVAPGYDMSWSFWIRVTGVPAANDIFFGKGAYQVGGWRFFLTTAGKVSLEINKSGGDTYATTTNAIPYNQWNHVVFIYDFASGDAGTVDIYINGVFDKTVSSVVTMASGAAYSLLMGATNGPTSYFDGGLTGIKFFHYLALTADNVKALYKYPQGIRGGQVTARSLYVGTPSGSAPGTKIDDTGIWAYGASGAQLFGFCTIASGTVTWNSQTLSAGHFVLGDYNGASGVLYNGNFSIKVSASDTIAISGGALNISAGSHNWSGGAIDITGTSININGGSLAITSGLLSISSTGSFSMTGGTFEIAGGTVSISAVSGLTIAAASKMTVNSTGGIYFSTVGRLYVSSTTMYLSTQSATQDISIFSHDYLGLTATGTMAISGAQLRVNCNIYPNVNNTYYLGGDGGGTNYYWAGLYAWTVYYGATDAYPWDDEDDIALVRAIQPIKNQDGTLWRNKAGKLVYDQRTFPRGLTNIDNLYEIISEKYHIEGMGITAQDISAVLDGKKSINLPDGLVIDREEISKHIFTNANRMSGFQLSIHRKLIEKIDLLENEIQVLKDRIQ</sequence>
<reference evidence="2" key="1">
    <citation type="submission" date="2020-03" db="EMBL/GenBank/DDBJ databases">
        <title>The deep terrestrial virosphere.</title>
        <authorList>
            <person name="Holmfeldt K."/>
            <person name="Nilsson E."/>
            <person name="Simone D."/>
            <person name="Lopez-Fernandez M."/>
            <person name="Wu X."/>
            <person name="de Brujin I."/>
            <person name="Lundin D."/>
            <person name="Andersson A."/>
            <person name="Bertilsson S."/>
            <person name="Dopson M."/>
        </authorList>
    </citation>
    <scope>NUCLEOTIDE SEQUENCE</scope>
    <source>
        <strain evidence="2">MM415A00408</strain>
        <strain evidence="1">MM415B00786</strain>
    </source>
</reference>
<keyword evidence="2" id="KW-0430">Lectin</keyword>
<dbReference type="Gene3D" id="2.60.120.200">
    <property type="match status" value="1"/>
</dbReference>
<organism evidence="2">
    <name type="scientific">viral metagenome</name>
    <dbReference type="NCBI Taxonomy" id="1070528"/>
    <lineage>
        <taxon>unclassified sequences</taxon>
        <taxon>metagenomes</taxon>
        <taxon>organismal metagenomes</taxon>
    </lineage>
</organism>
<dbReference type="InterPro" id="IPR025584">
    <property type="entry name" value="Cthe_2159"/>
</dbReference>
<dbReference type="SUPFAM" id="SSF49899">
    <property type="entry name" value="Concanavalin A-like lectins/glucanases"/>
    <property type="match status" value="1"/>
</dbReference>
<dbReference type="EMBL" id="MT142487">
    <property type="protein sequence ID" value="QJA82423.1"/>
    <property type="molecule type" value="Genomic_DNA"/>
</dbReference>
<evidence type="ECO:0000313" key="2">
    <source>
        <dbReference type="EMBL" id="QJA82423.1"/>
    </source>
</evidence>
<proteinExistence type="predicted"/>
<dbReference type="InterPro" id="IPR013320">
    <property type="entry name" value="ConA-like_dom_sf"/>
</dbReference>
<protein>
    <submittedName>
        <fullName evidence="2">Putative lectin/glucanase superfamily protein</fullName>
    </submittedName>
</protein>
<name>A0A6M3KK59_9ZZZZ</name>
<dbReference type="Pfam" id="PF13385">
    <property type="entry name" value="Laminin_G_3"/>
    <property type="match status" value="1"/>
</dbReference>
<dbReference type="Pfam" id="PF14262">
    <property type="entry name" value="Cthe_2159"/>
    <property type="match status" value="1"/>
</dbReference>
<gene>
    <name evidence="2" type="ORF">MM415A00408_0016</name>
    <name evidence="1" type="ORF">MM415B00786_0016</name>
</gene>
<evidence type="ECO:0000313" key="1">
    <source>
        <dbReference type="EMBL" id="QJA62402.1"/>
    </source>
</evidence>